<dbReference type="Proteomes" id="UP001189429">
    <property type="component" value="Unassembled WGS sequence"/>
</dbReference>
<evidence type="ECO:0000313" key="2">
    <source>
        <dbReference type="EMBL" id="CAK0900107.1"/>
    </source>
</evidence>
<reference evidence="2" key="1">
    <citation type="submission" date="2023-10" db="EMBL/GenBank/DDBJ databases">
        <authorList>
            <person name="Chen Y."/>
            <person name="Shah S."/>
            <person name="Dougan E. K."/>
            <person name="Thang M."/>
            <person name="Chan C."/>
        </authorList>
    </citation>
    <scope>NUCLEOTIDE SEQUENCE [LARGE SCALE GENOMIC DNA]</scope>
</reference>
<keyword evidence="3" id="KW-1185">Reference proteome</keyword>
<feature type="compositionally biased region" description="Pro residues" evidence="1">
    <location>
        <begin position="349"/>
        <end position="359"/>
    </location>
</feature>
<feature type="compositionally biased region" description="Basic residues" evidence="1">
    <location>
        <begin position="339"/>
        <end position="348"/>
    </location>
</feature>
<evidence type="ECO:0008006" key="4">
    <source>
        <dbReference type="Google" id="ProtNLM"/>
    </source>
</evidence>
<evidence type="ECO:0000256" key="1">
    <source>
        <dbReference type="SAM" id="MobiDB-lite"/>
    </source>
</evidence>
<organism evidence="2 3">
    <name type="scientific">Prorocentrum cordatum</name>
    <dbReference type="NCBI Taxonomy" id="2364126"/>
    <lineage>
        <taxon>Eukaryota</taxon>
        <taxon>Sar</taxon>
        <taxon>Alveolata</taxon>
        <taxon>Dinophyceae</taxon>
        <taxon>Prorocentrales</taxon>
        <taxon>Prorocentraceae</taxon>
        <taxon>Prorocentrum</taxon>
    </lineage>
</organism>
<proteinExistence type="predicted"/>
<protein>
    <recommendedName>
        <fullName evidence="4">EF-hand domain-containing protein</fullName>
    </recommendedName>
</protein>
<feature type="region of interest" description="Disordered" evidence="1">
    <location>
        <begin position="339"/>
        <end position="366"/>
    </location>
</feature>
<name>A0ABN9XNI7_9DINO</name>
<accession>A0ABN9XNI7</accession>
<comment type="caution">
    <text evidence="2">The sequence shown here is derived from an EMBL/GenBank/DDBJ whole genome shotgun (WGS) entry which is preliminary data.</text>
</comment>
<sequence>MQILSAWFDMVNQDSVLHTAINKRCPRCDAPEEDDLHRFWTCPALQQCTDEATLDSNHLVLRAVEHIPSYPIKWGRAFQPAEFTTGKQTVNRGELYAATQGWDTYNIQPWALLANSLADEVANGAATHVQLPQTVLDSIDAEDAEMQLVSRRLATIQANEQDAISCADVEALARLVPHAAVETARARARGELAAEWSQPHRRTELRRFCEFSDEQIAGMQADFLRASGGAAALGFPPVRRALGELGAARPLLSAAAEARLVHVIADRGGSGDVDFRELCCLLSCLCLGAPQGWWGFDYAYHVCDMASGGACDLLHSPSVWLRLWRARTCPGPDAEVRVRRQRPAHRLRPPAPAPAPSDAPPAGSARHECERTTFITEASSYSPGVQRGMMFQCRDGGDERFL</sequence>
<gene>
    <name evidence="2" type="ORF">PCOR1329_LOCUS77496</name>
</gene>
<dbReference type="EMBL" id="CAUYUJ010020726">
    <property type="protein sequence ID" value="CAK0900107.1"/>
    <property type="molecule type" value="Genomic_DNA"/>
</dbReference>
<evidence type="ECO:0000313" key="3">
    <source>
        <dbReference type="Proteomes" id="UP001189429"/>
    </source>
</evidence>